<keyword evidence="1" id="KW-0812">Transmembrane</keyword>
<name>A0A1Y4LSX0_9FIRM</name>
<evidence type="ECO:0000256" key="1">
    <source>
        <dbReference type="SAM" id="Phobius"/>
    </source>
</evidence>
<dbReference type="InterPro" id="IPR050303">
    <property type="entry name" value="GatZ_KbaZ_carbometab"/>
</dbReference>
<dbReference type="GO" id="GO:0005886">
    <property type="term" value="C:plasma membrane"/>
    <property type="evidence" value="ECO:0007669"/>
    <property type="project" value="TreeGrafter"/>
</dbReference>
<keyword evidence="3" id="KW-1185">Reference proteome</keyword>
<feature type="transmembrane region" description="Helical" evidence="1">
    <location>
        <begin position="257"/>
        <end position="276"/>
    </location>
</feature>
<comment type="caution">
    <text evidence="2">The sequence shown here is derived from an EMBL/GenBank/DDBJ whole genome shotgun (WGS) entry which is preliminary data.</text>
</comment>
<feature type="transmembrane region" description="Helical" evidence="1">
    <location>
        <begin position="129"/>
        <end position="154"/>
    </location>
</feature>
<evidence type="ECO:0000313" key="2">
    <source>
        <dbReference type="EMBL" id="OUP57362.1"/>
    </source>
</evidence>
<dbReference type="Pfam" id="PF03613">
    <property type="entry name" value="EIID-AGA"/>
    <property type="match status" value="1"/>
</dbReference>
<reference evidence="3" key="1">
    <citation type="submission" date="2017-04" db="EMBL/GenBank/DDBJ databases">
        <title>Function of individual gut microbiota members based on whole genome sequencing of pure cultures obtained from chicken caecum.</title>
        <authorList>
            <person name="Medvecky M."/>
            <person name="Cejkova D."/>
            <person name="Polansky O."/>
            <person name="Karasova D."/>
            <person name="Kubasova T."/>
            <person name="Cizek A."/>
            <person name="Rychlik I."/>
        </authorList>
    </citation>
    <scope>NUCLEOTIDE SEQUENCE [LARGE SCALE GENOMIC DNA]</scope>
    <source>
        <strain evidence="3">An178</strain>
    </source>
</reference>
<dbReference type="PANTHER" id="PTHR32502:SF23">
    <property type="entry name" value="TRANSPORT PROTEIN, PTS SYSTEM"/>
    <property type="match status" value="1"/>
</dbReference>
<proteinExistence type="predicted"/>
<accession>A0A1Y4LSX0</accession>
<gene>
    <name evidence="2" type="ORF">B5F14_09040</name>
</gene>
<dbReference type="Proteomes" id="UP000195447">
    <property type="component" value="Unassembled WGS sequence"/>
</dbReference>
<dbReference type="InterPro" id="IPR004704">
    <property type="entry name" value="PTS_IID_man"/>
</dbReference>
<keyword evidence="1" id="KW-1133">Transmembrane helix</keyword>
<dbReference type="PANTHER" id="PTHR32502">
    <property type="entry name" value="N-ACETYLGALACTOSAMINE PERMEASE II COMPONENT-RELATED"/>
    <property type="match status" value="1"/>
</dbReference>
<dbReference type="EMBL" id="NFKM01000021">
    <property type="protein sequence ID" value="OUP57362.1"/>
    <property type="molecule type" value="Genomic_DNA"/>
</dbReference>
<feature type="transmembrane region" description="Helical" evidence="1">
    <location>
        <begin position="233"/>
        <end position="250"/>
    </location>
</feature>
<dbReference type="GO" id="GO:0009401">
    <property type="term" value="P:phosphoenolpyruvate-dependent sugar phosphotransferase system"/>
    <property type="evidence" value="ECO:0007669"/>
    <property type="project" value="InterPro"/>
</dbReference>
<protein>
    <submittedName>
        <fullName evidence="2">PTS mannose transporter subunit IID</fullName>
    </submittedName>
</protein>
<feature type="transmembrane region" description="Helical" evidence="1">
    <location>
        <begin position="189"/>
        <end position="213"/>
    </location>
</feature>
<evidence type="ECO:0000313" key="3">
    <source>
        <dbReference type="Proteomes" id="UP000195447"/>
    </source>
</evidence>
<sequence>MTKKNSILYLNPEDKKMINSVAWRMMVGSAPYQYEKMQALSFLYAMVPVVKRYYKDDKEKRIEAYKRHWELWNTTPQVAGLAAGLAAAMEREASMNPDYDVSSINATKVSLMGPLAGIGDSIFWGSLKVIATGIGVSFALQGNILGPILYFLVYNIPSSLARHLLPVIGFNLGTSFFEKMNKNGIMPFLTECCNIVGLIMVGSMACTMVTLKVPFVYEAEGATINVQEILDSILPNALPLGLTLLCFWLLKKKNVSPTVLIILLVVVAIALHAVGIL</sequence>
<organism evidence="2 3">
    <name type="scientific">Faecalitalea cylindroides</name>
    <dbReference type="NCBI Taxonomy" id="39483"/>
    <lineage>
        <taxon>Bacteria</taxon>
        <taxon>Bacillati</taxon>
        <taxon>Bacillota</taxon>
        <taxon>Erysipelotrichia</taxon>
        <taxon>Erysipelotrichales</taxon>
        <taxon>Erysipelotrichaceae</taxon>
        <taxon>Faecalitalea</taxon>
    </lineage>
</organism>
<dbReference type="AlphaFoldDB" id="A0A1Y4LSX0"/>
<dbReference type="PROSITE" id="PS51108">
    <property type="entry name" value="PTS_EIID"/>
    <property type="match status" value="1"/>
</dbReference>
<dbReference type="RefSeq" id="WP_087159078.1">
    <property type="nucleotide sequence ID" value="NZ_JACJIY010000004.1"/>
</dbReference>
<keyword evidence="1" id="KW-0472">Membrane</keyword>